<dbReference type="GO" id="GO:0008977">
    <property type="term" value="F:prephenate dehydrogenase (NAD+) activity"/>
    <property type="evidence" value="ECO:0007669"/>
    <property type="project" value="UniProtKB-EC"/>
</dbReference>
<dbReference type="KEGG" id="clt:CM240_0066"/>
<sequence>MGDFKLKITVVGMGLIGGSLAMALRKLNPIKLYGIDIDEHVLEKATSMGIIDKGSTTFTEEMEDSDIILISIYPRGEVEFLNKYIDRIKRGAIVTDTTGLKDGFQEEIVKICSGMVDYIGGHPMVGKETNSFEHASLDMLKGGSYILTPSSSSKVENIMLLKSIAQEIGFTTIKVVDGNTHDKLITYTSHLPHVVAVAMMENDLATMCDGFTGGSFRDITRVARINEDLWSGLFMDNKGNLIKEIEKLQKNLEDIKSLLKNNDEEGLYKLLKKSRVRKEQQNEKNTSEASL</sequence>
<dbReference type="EMBL" id="HG917868">
    <property type="protein sequence ID" value="CDM67245.1"/>
    <property type="molecule type" value="Genomic_DNA"/>
</dbReference>
<dbReference type="Pfam" id="PF20463">
    <property type="entry name" value="PDH_C"/>
    <property type="match status" value="1"/>
</dbReference>
<dbReference type="PATRIC" id="fig|1216932.3.peg.51"/>
<dbReference type="EC" id="1.3.1.12" evidence="6"/>
<dbReference type="Proteomes" id="UP000019426">
    <property type="component" value="Chromosome M2/40_rep1"/>
</dbReference>
<dbReference type="HOGENOM" id="CLU_055968_2_0_9"/>
<dbReference type="STRING" id="1216932.CM240_0066"/>
<dbReference type="PROSITE" id="PS51176">
    <property type="entry name" value="PDH_ADH"/>
    <property type="match status" value="1"/>
</dbReference>
<dbReference type="Pfam" id="PF02153">
    <property type="entry name" value="PDH_N"/>
    <property type="match status" value="1"/>
</dbReference>
<accession>W6SC93</accession>
<gene>
    <name evidence="6" type="primary">tyrA</name>
    <name evidence="6" type="ORF">CM240_0066</name>
</gene>
<dbReference type="SUPFAM" id="SSF51735">
    <property type="entry name" value="NAD(P)-binding Rossmann-fold domains"/>
    <property type="match status" value="1"/>
</dbReference>
<dbReference type="InterPro" id="IPR003099">
    <property type="entry name" value="Prephen_DH"/>
</dbReference>
<proteinExistence type="inferred from homology"/>
<dbReference type="PANTHER" id="PTHR21363:SF0">
    <property type="entry name" value="PREPHENATE DEHYDROGENASE [NADP(+)]"/>
    <property type="match status" value="1"/>
</dbReference>
<comment type="similarity">
    <text evidence="1">Belongs to the prephenate/arogenate dehydrogenase family.</text>
</comment>
<dbReference type="InterPro" id="IPR050812">
    <property type="entry name" value="Preph/Arog_dehydrog"/>
</dbReference>
<dbReference type="SUPFAM" id="SSF48179">
    <property type="entry name" value="6-phosphogluconate dehydrogenase C-terminal domain-like"/>
    <property type="match status" value="1"/>
</dbReference>
<dbReference type="GO" id="GO:0006571">
    <property type="term" value="P:tyrosine biosynthetic process"/>
    <property type="evidence" value="ECO:0007669"/>
    <property type="project" value="InterPro"/>
</dbReference>
<dbReference type="PANTHER" id="PTHR21363">
    <property type="entry name" value="PREPHENATE DEHYDROGENASE"/>
    <property type="match status" value="1"/>
</dbReference>
<protein>
    <submittedName>
        <fullName evidence="6">Prephenate dehydrogenase</fullName>
        <ecNumber evidence="6">1.3.1.12</ecNumber>
    </submittedName>
</protein>
<dbReference type="InterPro" id="IPR036291">
    <property type="entry name" value="NAD(P)-bd_dom_sf"/>
</dbReference>
<organism evidence="6 7">
    <name type="scientific">Clostridium bornimense</name>
    <dbReference type="NCBI Taxonomy" id="1216932"/>
    <lineage>
        <taxon>Bacteria</taxon>
        <taxon>Bacillati</taxon>
        <taxon>Bacillota</taxon>
        <taxon>Clostridia</taxon>
        <taxon>Eubacteriales</taxon>
        <taxon>Clostridiaceae</taxon>
        <taxon>Clostridium</taxon>
    </lineage>
</organism>
<dbReference type="GO" id="GO:0070403">
    <property type="term" value="F:NAD+ binding"/>
    <property type="evidence" value="ECO:0007669"/>
    <property type="project" value="InterPro"/>
</dbReference>
<dbReference type="Gene3D" id="1.10.3660.10">
    <property type="entry name" value="6-phosphogluconate dehydrogenase C-terminal like domain"/>
    <property type="match status" value="1"/>
</dbReference>
<feature type="coiled-coil region" evidence="4">
    <location>
        <begin position="238"/>
        <end position="265"/>
    </location>
</feature>
<dbReference type="eggNOG" id="COG0287">
    <property type="taxonomic scope" value="Bacteria"/>
</dbReference>
<comment type="pathway">
    <text evidence="3">Amino-acid biosynthesis.</text>
</comment>
<dbReference type="AlphaFoldDB" id="W6SC93"/>
<evidence type="ECO:0000313" key="6">
    <source>
        <dbReference type="EMBL" id="CDM67245.1"/>
    </source>
</evidence>
<dbReference type="Gene3D" id="3.40.50.720">
    <property type="entry name" value="NAD(P)-binding Rossmann-like Domain"/>
    <property type="match status" value="1"/>
</dbReference>
<dbReference type="OrthoDB" id="9802008at2"/>
<name>W6SC93_9CLOT</name>
<dbReference type="RefSeq" id="WP_044035724.1">
    <property type="nucleotide sequence ID" value="NZ_HG917868.1"/>
</dbReference>
<evidence type="ECO:0000259" key="5">
    <source>
        <dbReference type="PROSITE" id="PS51176"/>
    </source>
</evidence>
<reference evidence="6 7" key="1">
    <citation type="submission" date="2013-11" db="EMBL/GenBank/DDBJ databases">
        <title>Complete genome sequence of Clostridum sp. M2/40.</title>
        <authorList>
            <person name="Wibberg D."/>
            <person name="Puehler A."/>
            <person name="Schlueter A."/>
        </authorList>
    </citation>
    <scope>NUCLEOTIDE SEQUENCE [LARGE SCALE GENOMIC DNA]</scope>
    <source>
        <strain evidence="7">M2/40</strain>
    </source>
</reference>
<evidence type="ECO:0000313" key="7">
    <source>
        <dbReference type="Proteomes" id="UP000019426"/>
    </source>
</evidence>
<evidence type="ECO:0000256" key="4">
    <source>
        <dbReference type="SAM" id="Coils"/>
    </source>
</evidence>
<keyword evidence="7" id="KW-1185">Reference proteome</keyword>
<evidence type="ECO:0000256" key="3">
    <source>
        <dbReference type="ARBA" id="ARBA00029440"/>
    </source>
</evidence>
<feature type="domain" description="Prephenate/arogenate dehydrogenase" evidence="5">
    <location>
        <begin position="6"/>
        <end position="289"/>
    </location>
</feature>
<dbReference type="InterPro" id="IPR046826">
    <property type="entry name" value="PDH_N"/>
</dbReference>
<keyword evidence="2 6" id="KW-0560">Oxidoreductase</keyword>
<evidence type="ECO:0000256" key="1">
    <source>
        <dbReference type="ARBA" id="ARBA00007964"/>
    </source>
</evidence>
<dbReference type="GO" id="GO:0004665">
    <property type="term" value="F:prephenate dehydrogenase (NADP+) activity"/>
    <property type="evidence" value="ECO:0007669"/>
    <property type="project" value="InterPro"/>
</dbReference>
<dbReference type="InterPro" id="IPR008927">
    <property type="entry name" value="6-PGluconate_DH-like_C_sf"/>
</dbReference>
<keyword evidence="4" id="KW-0175">Coiled coil</keyword>
<evidence type="ECO:0000256" key="2">
    <source>
        <dbReference type="ARBA" id="ARBA00023002"/>
    </source>
</evidence>
<dbReference type="InterPro" id="IPR046825">
    <property type="entry name" value="PDH_C"/>
</dbReference>